<dbReference type="Proteomes" id="UP000887572">
    <property type="component" value="Unplaced"/>
</dbReference>
<protein>
    <recommendedName>
        <fullName evidence="1">Abnormal cell migration protein 18-like fibronectin type I domain-containing protein</fullName>
    </recommendedName>
</protein>
<accession>A0A914H5C8</accession>
<reference evidence="3" key="1">
    <citation type="submission" date="2022-11" db="UniProtKB">
        <authorList>
            <consortium name="WormBaseParasite"/>
        </authorList>
    </citation>
    <scope>IDENTIFICATION</scope>
</reference>
<feature type="domain" description="Abnormal cell migration protein 18-like fibronectin type I" evidence="1">
    <location>
        <begin position="1"/>
        <end position="62"/>
    </location>
</feature>
<evidence type="ECO:0000313" key="2">
    <source>
        <dbReference type="Proteomes" id="UP000887572"/>
    </source>
</evidence>
<dbReference type="Pfam" id="PF23003">
    <property type="entry name" value="Fn1_2"/>
    <property type="match status" value="1"/>
</dbReference>
<keyword evidence="2" id="KW-1185">Reference proteome</keyword>
<proteinExistence type="predicted"/>
<dbReference type="InterPro" id="IPR055119">
    <property type="entry name" value="Mig18_Fn1"/>
</dbReference>
<name>A0A914H5C8_GLORO</name>
<organism evidence="2 3">
    <name type="scientific">Globodera rostochiensis</name>
    <name type="common">Golden nematode worm</name>
    <name type="synonym">Heterodera rostochiensis</name>
    <dbReference type="NCBI Taxonomy" id="31243"/>
    <lineage>
        <taxon>Eukaryota</taxon>
        <taxon>Metazoa</taxon>
        <taxon>Ecdysozoa</taxon>
        <taxon>Nematoda</taxon>
        <taxon>Chromadorea</taxon>
        <taxon>Rhabditida</taxon>
        <taxon>Tylenchina</taxon>
        <taxon>Tylenchomorpha</taxon>
        <taxon>Tylenchoidea</taxon>
        <taxon>Heteroderidae</taxon>
        <taxon>Heteroderinae</taxon>
        <taxon>Globodera</taxon>
    </lineage>
</organism>
<evidence type="ECO:0000259" key="1">
    <source>
        <dbReference type="Pfam" id="PF23003"/>
    </source>
</evidence>
<dbReference type="Gene3D" id="1.10.287.70">
    <property type="match status" value="1"/>
</dbReference>
<dbReference type="WBParaSite" id="Gr19_v10_g13973.t1">
    <property type="protein sequence ID" value="Gr19_v10_g13973.t1"/>
    <property type="gene ID" value="Gr19_v10_g13973"/>
</dbReference>
<evidence type="ECO:0000313" key="3">
    <source>
        <dbReference type="WBParaSite" id="Gr19_v10_g13973.t1"/>
    </source>
</evidence>
<dbReference type="SUPFAM" id="SSF81324">
    <property type="entry name" value="Voltage-gated potassium channels"/>
    <property type="match status" value="1"/>
</dbReference>
<sequence>MHNGVKYRNGDEWIFRRSFIMKCYADDTRWEANVAACLSPMGQRIPIGGKIQDQLGKWKCIQVIVFFSTLVYFLEKDEPNTTFTSIPAAFWWCLFSQTKWVPQTADKFLKKIIW</sequence>
<dbReference type="AlphaFoldDB" id="A0A914H5C8"/>